<evidence type="ECO:0000313" key="1">
    <source>
        <dbReference type="EMBL" id="MBB5707397.1"/>
    </source>
</evidence>
<proteinExistence type="predicted"/>
<reference evidence="1 2" key="1">
    <citation type="submission" date="2020-08" db="EMBL/GenBank/DDBJ databases">
        <title>Genomic Encyclopedia of Type Strains, Phase IV (KMG-IV): sequencing the most valuable type-strain genomes for metagenomic binning, comparative biology and taxonomic classification.</title>
        <authorList>
            <person name="Goeker M."/>
        </authorList>
    </citation>
    <scope>NUCLEOTIDE SEQUENCE [LARGE SCALE GENOMIC DNA]</scope>
    <source>
        <strain evidence="1 2">DSM 27163</strain>
    </source>
</reference>
<gene>
    <name evidence="1" type="ORF">FHR21_002763</name>
</gene>
<keyword evidence="2" id="KW-1185">Reference proteome</keyword>
<dbReference type="EMBL" id="JACIJH010000009">
    <property type="protein sequence ID" value="MBB5707397.1"/>
    <property type="molecule type" value="Genomic_DNA"/>
</dbReference>
<dbReference type="AlphaFoldDB" id="A0A7W9ER58"/>
<protein>
    <submittedName>
        <fullName evidence="1">Uncharacterized protein</fullName>
    </submittedName>
</protein>
<accession>A0A7W9ER58</accession>
<evidence type="ECO:0000313" key="2">
    <source>
        <dbReference type="Proteomes" id="UP000537161"/>
    </source>
</evidence>
<sequence length="89" mass="9147">MVTRAGASLARAFIAGTISGINQTVENTIGDVSTSALGSVRTLDAGDAAKAGIAGGLSKSSDRLTDFYLDLARQAGPSSRWARRRMSSS</sequence>
<organism evidence="1 2">
    <name type="scientific">Sphingopyxis panaciterrulae</name>
    <dbReference type="NCBI Taxonomy" id="462372"/>
    <lineage>
        <taxon>Bacteria</taxon>
        <taxon>Pseudomonadati</taxon>
        <taxon>Pseudomonadota</taxon>
        <taxon>Alphaproteobacteria</taxon>
        <taxon>Sphingomonadales</taxon>
        <taxon>Sphingomonadaceae</taxon>
        <taxon>Sphingopyxis</taxon>
    </lineage>
</organism>
<name>A0A7W9ER58_9SPHN</name>
<comment type="caution">
    <text evidence="1">The sequence shown here is derived from an EMBL/GenBank/DDBJ whole genome shotgun (WGS) entry which is preliminary data.</text>
</comment>
<dbReference type="Proteomes" id="UP000537161">
    <property type="component" value="Unassembled WGS sequence"/>
</dbReference>